<proteinExistence type="predicted"/>
<dbReference type="KEGG" id="naf:GQ61_08390"/>
<reference evidence="1 2" key="1">
    <citation type="submission" date="2014-06" db="EMBL/GenBank/DDBJ databases">
        <title>The genome of the endonuclear symbiont Nucleicultrix amoebiphila.</title>
        <authorList>
            <person name="Schulz F."/>
            <person name="Horn M."/>
        </authorList>
    </citation>
    <scope>NUCLEOTIDE SEQUENCE [LARGE SCALE GENOMIC DNA]</scope>
    <source>
        <strain evidence="1 2">FS5</strain>
    </source>
</reference>
<gene>
    <name evidence="1" type="ORF">GQ61_08390</name>
</gene>
<sequence>MFSMRFISYVISAILFLSFSPVLYASNYLIEDVEVDVTAESVTKAREQALIEARRKAFQVLLENNFTPVEQSNLQKISDETLEEIIKTLEVVREKQSSMRYSATFNIEFKPKSINKILKKDSNTLNQSITKTTKVLLIPVLVEQEKIHLWDGNNPWFNFWNEDPKEHENIILPLADLEDLKILPIKSYKNQDQQAFAKLLNHYHTERGVLAVLNDQTIELINFTKDAMLQADAFNLKTSETQAYSEAQQLILEYIKHPLSTSSTTIKPQEIVDIFVPINSFQDWIHTRQILEKAKCVLSSQVLELTRESGKLRLSLNSNIDQCLPQLRQLGIMIEQLDGTWTLSLSPMTGIINNASNIP</sequence>
<dbReference type="Proteomes" id="UP000237351">
    <property type="component" value="Chromosome"/>
</dbReference>
<dbReference type="AlphaFoldDB" id="A0A1W6N672"/>
<evidence type="ECO:0000313" key="2">
    <source>
        <dbReference type="Proteomes" id="UP000237351"/>
    </source>
</evidence>
<evidence type="ECO:0008006" key="3">
    <source>
        <dbReference type="Google" id="ProtNLM"/>
    </source>
</evidence>
<dbReference type="Pfam" id="PF09839">
    <property type="entry name" value="DUF2066"/>
    <property type="match status" value="1"/>
</dbReference>
<dbReference type="EMBL" id="CP008743">
    <property type="protein sequence ID" value="ARN85298.1"/>
    <property type="molecule type" value="Genomic_DNA"/>
</dbReference>
<dbReference type="InterPro" id="IPR018642">
    <property type="entry name" value="DUF2066"/>
</dbReference>
<protein>
    <recommendedName>
        <fullName evidence="3">DUF2066 domain-containing protein</fullName>
    </recommendedName>
</protein>
<accession>A0A1W6N672</accession>
<name>A0A1W6N672_9PROT</name>
<keyword evidence="2" id="KW-1185">Reference proteome</keyword>
<dbReference type="STRING" id="1414854.GQ61_08390"/>
<evidence type="ECO:0000313" key="1">
    <source>
        <dbReference type="EMBL" id="ARN85298.1"/>
    </source>
</evidence>
<dbReference type="RefSeq" id="WP_085784853.1">
    <property type="nucleotide sequence ID" value="NZ_CP008743.1"/>
</dbReference>
<organism evidence="1 2">
    <name type="scientific">Candidatus Nucleicultrix amoebiphila FS5</name>
    <dbReference type="NCBI Taxonomy" id="1414854"/>
    <lineage>
        <taxon>Bacteria</taxon>
        <taxon>Pseudomonadati</taxon>
        <taxon>Pseudomonadota</taxon>
        <taxon>Alphaproteobacteria</taxon>
        <taxon>Holosporales</taxon>
        <taxon>Candidatus Nucleicultricaceae</taxon>
        <taxon>Candidatus Nucleicultrix</taxon>
    </lineage>
</organism>